<dbReference type="Gene3D" id="3.40.50.2300">
    <property type="match status" value="1"/>
</dbReference>
<dbReference type="EC" id="3.1.3.48" evidence="2"/>
<keyword evidence="4" id="KW-0904">Protein phosphatase</keyword>
<gene>
    <name evidence="8" type="ORF">DAT561_0047</name>
</gene>
<dbReference type="InterPro" id="IPR023485">
    <property type="entry name" value="Ptyr_pPase"/>
</dbReference>
<feature type="active site" evidence="6">
    <location>
        <position position="14"/>
    </location>
</feature>
<keyword evidence="3 8" id="KW-0378">Hydrolase</keyword>
<comment type="similarity">
    <text evidence="1">Belongs to the low molecular weight phosphotyrosine protein phosphatase family.</text>
</comment>
<dbReference type="RefSeq" id="WP_013772989.1">
    <property type="nucleotide sequence ID" value="NZ_AP018492.1"/>
</dbReference>
<dbReference type="InterPro" id="IPR050438">
    <property type="entry name" value="LMW_PTPase"/>
</dbReference>
<comment type="catalytic activity">
    <reaction evidence="5">
        <text>O-phospho-L-tyrosyl-[protein] + H2O = L-tyrosyl-[protein] + phosphate</text>
        <dbReference type="Rhea" id="RHEA:10684"/>
        <dbReference type="Rhea" id="RHEA-COMP:10136"/>
        <dbReference type="Rhea" id="RHEA-COMP:20101"/>
        <dbReference type="ChEBI" id="CHEBI:15377"/>
        <dbReference type="ChEBI" id="CHEBI:43474"/>
        <dbReference type="ChEBI" id="CHEBI:46858"/>
        <dbReference type="ChEBI" id="CHEBI:61978"/>
        <dbReference type="EC" id="3.1.3.48"/>
    </reaction>
</comment>
<evidence type="ECO:0000256" key="6">
    <source>
        <dbReference type="PIRSR" id="PIRSR617867-1"/>
    </source>
</evidence>
<evidence type="ECO:0000259" key="7">
    <source>
        <dbReference type="SMART" id="SM00226"/>
    </source>
</evidence>
<dbReference type="AlphaFoldDB" id="A0A2Z5Y075"/>
<dbReference type="GO" id="GO:0004725">
    <property type="term" value="F:protein tyrosine phosphatase activity"/>
    <property type="evidence" value="ECO:0007669"/>
    <property type="project" value="UniProtKB-EC"/>
</dbReference>
<dbReference type="CDD" id="cd16343">
    <property type="entry name" value="LMWPTP"/>
    <property type="match status" value="1"/>
</dbReference>
<feature type="active site" description="Nucleophile" evidence="6">
    <location>
        <position position="8"/>
    </location>
</feature>
<reference evidence="8 9" key="1">
    <citation type="submission" date="2018-01" db="EMBL/GenBank/DDBJ databases">
        <title>Whole genome sequence of Melissococcus plutonius DAT561.</title>
        <authorList>
            <person name="Okumura K."/>
            <person name="Takamatsu D."/>
            <person name="Okura M."/>
        </authorList>
    </citation>
    <scope>NUCLEOTIDE SEQUENCE [LARGE SCALE GENOMIC DNA]</scope>
    <source>
        <strain evidence="8 9">DAT561</strain>
    </source>
</reference>
<feature type="domain" description="Phosphotyrosine protein phosphatase I" evidence="7">
    <location>
        <begin position="2"/>
        <end position="149"/>
    </location>
</feature>
<evidence type="ECO:0000256" key="5">
    <source>
        <dbReference type="ARBA" id="ARBA00051722"/>
    </source>
</evidence>
<evidence type="ECO:0000313" key="9">
    <source>
        <dbReference type="Proteomes" id="UP000269226"/>
    </source>
</evidence>
<dbReference type="PRINTS" id="PR00719">
    <property type="entry name" value="LMWPTPASE"/>
</dbReference>
<protein>
    <recommendedName>
        <fullName evidence="2">protein-tyrosine-phosphatase</fullName>
        <ecNumber evidence="2">3.1.3.48</ecNumber>
    </recommendedName>
</protein>
<name>A0A2Z5Y075_9ENTE</name>
<dbReference type="GeneID" id="57042617"/>
<dbReference type="PANTHER" id="PTHR11717:SF7">
    <property type="entry name" value="LOW MOLECULAR WEIGHT PHOSPHOTYROSINE PROTEIN PHOSPHATASE"/>
    <property type="match status" value="1"/>
</dbReference>
<evidence type="ECO:0000313" key="8">
    <source>
        <dbReference type="EMBL" id="BBC60219.1"/>
    </source>
</evidence>
<dbReference type="InterPro" id="IPR017867">
    <property type="entry name" value="Tyr_phospatase_low_mol_wt"/>
</dbReference>
<evidence type="ECO:0000256" key="3">
    <source>
        <dbReference type="ARBA" id="ARBA00022801"/>
    </source>
</evidence>
<accession>A0A2Z5Y075</accession>
<evidence type="ECO:0000256" key="2">
    <source>
        <dbReference type="ARBA" id="ARBA00013064"/>
    </source>
</evidence>
<sequence length="157" mass="18095">MKHLLFVCLGNICRSPMAEAVLREKIKQKGLSNKLSVSSAATSSWEVGNIPHRGTRNILDKQHISYEKMRARQITKNDFDYYDWIIGMDNSNIEDLTQLASADQRKKVHLFMEPIEGEESLEVPDPYYTGNFNQTFQMVDKGTDAWLNKIKPQLEDE</sequence>
<proteinExistence type="inferred from homology"/>
<evidence type="ECO:0000256" key="4">
    <source>
        <dbReference type="ARBA" id="ARBA00022912"/>
    </source>
</evidence>
<dbReference type="SUPFAM" id="SSF52788">
    <property type="entry name" value="Phosphotyrosine protein phosphatases I"/>
    <property type="match status" value="1"/>
</dbReference>
<dbReference type="SMART" id="SM00226">
    <property type="entry name" value="LMWPc"/>
    <property type="match status" value="1"/>
</dbReference>
<dbReference type="PANTHER" id="PTHR11717">
    <property type="entry name" value="LOW MOLECULAR WEIGHT PROTEIN TYROSINE PHOSPHATASE"/>
    <property type="match status" value="1"/>
</dbReference>
<dbReference type="Pfam" id="PF01451">
    <property type="entry name" value="LMWPc"/>
    <property type="match status" value="1"/>
</dbReference>
<dbReference type="OMA" id="VCHGNIC"/>
<evidence type="ECO:0000256" key="1">
    <source>
        <dbReference type="ARBA" id="ARBA00011063"/>
    </source>
</evidence>
<feature type="active site" description="Proton donor" evidence="6">
    <location>
        <position position="125"/>
    </location>
</feature>
<organism evidence="8 9">
    <name type="scientific">Melissococcus plutonius</name>
    <dbReference type="NCBI Taxonomy" id="33970"/>
    <lineage>
        <taxon>Bacteria</taxon>
        <taxon>Bacillati</taxon>
        <taxon>Bacillota</taxon>
        <taxon>Bacilli</taxon>
        <taxon>Lactobacillales</taxon>
        <taxon>Enterococcaceae</taxon>
        <taxon>Melissococcus</taxon>
    </lineage>
</organism>
<dbReference type="Proteomes" id="UP000269226">
    <property type="component" value="Chromosome"/>
</dbReference>
<dbReference type="InterPro" id="IPR036196">
    <property type="entry name" value="Ptyr_pPase_sf"/>
</dbReference>
<dbReference type="EMBL" id="AP018492">
    <property type="protein sequence ID" value="BBC60219.1"/>
    <property type="molecule type" value="Genomic_DNA"/>
</dbReference>